<keyword evidence="1" id="KW-0175">Coiled coil</keyword>
<accession>A0A2M6WNN1</accession>
<name>A0A2M6WNN1_9BACT</name>
<feature type="coiled-coil region" evidence="1">
    <location>
        <begin position="105"/>
        <end position="132"/>
    </location>
</feature>
<comment type="caution">
    <text evidence="2">The sequence shown here is derived from an EMBL/GenBank/DDBJ whole genome shotgun (WGS) entry which is preliminary data.</text>
</comment>
<proteinExistence type="predicted"/>
<evidence type="ECO:0000313" key="3">
    <source>
        <dbReference type="Proteomes" id="UP000228900"/>
    </source>
</evidence>
<evidence type="ECO:0000313" key="2">
    <source>
        <dbReference type="EMBL" id="PIT94405.1"/>
    </source>
</evidence>
<organism evidence="2 3">
    <name type="scientific">Candidatus Falkowbacteria bacterium CG10_big_fil_rev_8_21_14_0_10_39_9</name>
    <dbReference type="NCBI Taxonomy" id="1974566"/>
    <lineage>
        <taxon>Bacteria</taxon>
        <taxon>Candidatus Falkowiibacteriota</taxon>
    </lineage>
</organism>
<gene>
    <name evidence="2" type="ORF">COT98_03665</name>
</gene>
<sequence>MSLLQGLETKTLEEEIAHLEQSSLNLLTRGQRIFALLELLLSKLDYHPINIKTQKECLANSFSGHTVVDDKLSAIQQRLKEELFFFDIKFTGGKKDSKANRDLALETIIGHLESLEREIEQLERKRHHKHRQTPAGQIEAQLEAENLARCCQDVLRDLPRLNDVDKISQLKLTPRHLELAGVYGVDLTREAIMSEWKRMLEKTLLEKNFAGHVSKINNFQKYKPFTENFSKYNQHFEQVKDWTAALKGLQDKTVLTLADIIANNQDVKQKFHHYGITGARLNPETKRLLTSYDDLSEAQVYDSPAAIAYEYIDQLLSAIIGSGDENALSNFTNLFNFRYFSDSECPGPNVFGEKYNREDFTFFNRADYDPEFLLRFGANLGKLMATLRSEIKVLGTQIDPKTFVAHFGRENYDLIKNLPKLSQPEAKIADFPQEYVAPFGALSQKYYEDEAVFNRFVIWNQQATEKLEKLLEARFLELELEQKHRQNSEVWKTLNDKIKLVDYLRFLEKNRPYHSQRPIAISVNASKKLEILDVDNRQLEADLKLEYEDIAREYKEYLKTEMADLILAIRQTEGKVFNKKETLANLHDRLGTCQVLSSHSLSDKMHHRISSANFESFKESSLTATELEQINDFVRRGECNLTKQASARKQYETNEKDLNRYHDKLDARFLSDYSTVVGNIDVYENLINSLKLINLSLSSLLREKHSYLIKDFSAKNKTYQALINDYNRKYHRAGGEPLRPAFDMKLNLVDYL</sequence>
<protein>
    <submittedName>
        <fullName evidence="2">Uncharacterized protein</fullName>
    </submittedName>
</protein>
<dbReference type="Proteomes" id="UP000228900">
    <property type="component" value="Unassembled WGS sequence"/>
</dbReference>
<reference evidence="3" key="1">
    <citation type="submission" date="2017-09" db="EMBL/GenBank/DDBJ databases">
        <title>Depth-based differentiation of microbial function through sediment-hosted aquifers and enrichment of novel symbionts in the deep terrestrial subsurface.</title>
        <authorList>
            <person name="Probst A.J."/>
            <person name="Ladd B."/>
            <person name="Jarett J.K."/>
            <person name="Geller-Mcgrath D.E."/>
            <person name="Sieber C.M.K."/>
            <person name="Emerson J.B."/>
            <person name="Anantharaman K."/>
            <person name="Thomas B.C."/>
            <person name="Malmstrom R."/>
            <person name="Stieglmeier M."/>
            <person name="Klingl A."/>
            <person name="Woyke T."/>
            <person name="Ryan C.M."/>
            <person name="Banfield J.F."/>
        </authorList>
    </citation>
    <scope>NUCLEOTIDE SEQUENCE [LARGE SCALE GENOMIC DNA]</scope>
</reference>
<evidence type="ECO:0000256" key="1">
    <source>
        <dbReference type="SAM" id="Coils"/>
    </source>
</evidence>
<dbReference type="EMBL" id="PFAQ01000052">
    <property type="protein sequence ID" value="PIT94405.1"/>
    <property type="molecule type" value="Genomic_DNA"/>
</dbReference>
<dbReference type="AlphaFoldDB" id="A0A2M6WNN1"/>